<dbReference type="SUPFAM" id="SSF46689">
    <property type="entry name" value="Homeodomain-like"/>
    <property type="match status" value="1"/>
</dbReference>
<sequence>MEKYEEQRLLVKIARMYYEDDMTQSAIAKDLGIYRTTISRLLKKAREDGIVTIKIRDNISQNFDLERKLEKLFHLKEVILVPTTDEQTEGEKKKALGKAGAELLKRIVKDEDVIGFAWGSTLASMVGQVSDPKKRNLDFVPLVGGPGTMDAKYHVNTITYNMANDIGGTPHFIDAMAVVERKETKEDIVSSNYFKKIKKLWDDLTIAVVGIGAPLKSSNMIWTGFYGDRDVKALEKANGIGDICSRFFDENGRIIDTELHDRTIAIELERLKSLNYSIGIAESIEKVPSIIGALKGEFINILVTTDETASNILERME</sequence>
<feature type="domain" description="Sugar-binding" evidence="5">
    <location>
        <begin position="58"/>
        <end position="314"/>
    </location>
</feature>
<keyword evidence="4" id="KW-0804">Transcription</keyword>
<proteinExistence type="inferred from homology"/>
<dbReference type="Gene3D" id="1.10.10.60">
    <property type="entry name" value="Homeodomain-like"/>
    <property type="match status" value="1"/>
</dbReference>
<evidence type="ECO:0000259" key="5">
    <source>
        <dbReference type="Pfam" id="PF04198"/>
    </source>
</evidence>
<dbReference type="AlphaFoldDB" id="A0A926NET6"/>
<reference evidence="6" key="1">
    <citation type="submission" date="2020-09" db="EMBL/GenBank/DDBJ databases">
        <title>A novel bacterium of genus Bacillus, isolated from South China Sea.</title>
        <authorList>
            <person name="Huang H."/>
            <person name="Mo K."/>
            <person name="Hu Y."/>
        </authorList>
    </citation>
    <scope>NUCLEOTIDE SEQUENCE</scope>
    <source>
        <strain evidence="6">IB182487</strain>
    </source>
</reference>
<dbReference type="InterPro" id="IPR037171">
    <property type="entry name" value="NagB/RpiA_transferase-like"/>
</dbReference>
<dbReference type="PANTHER" id="PTHR34294:SF1">
    <property type="entry name" value="TRANSCRIPTIONAL REGULATOR LSRR"/>
    <property type="match status" value="1"/>
</dbReference>
<name>A0A926NET6_9BACI</name>
<dbReference type="SUPFAM" id="SSF100950">
    <property type="entry name" value="NagB/RpiA/CoA transferase-like"/>
    <property type="match status" value="1"/>
</dbReference>
<dbReference type="Pfam" id="PF13384">
    <property type="entry name" value="HTH_23"/>
    <property type="match status" value="1"/>
</dbReference>
<dbReference type="InterPro" id="IPR011991">
    <property type="entry name" value="ArsR-like_HTH"/>
</dbReference>
<keyword evidence="7" id="KW-1185">Reference proteome</keyword>
<dbReference type="GO" id="GO:0030246">
    <property type="term" value="F:carbohydrate binding"/>
    <property type="evidence" value="ECO:0007669"/>
    <property type="project" value="InterPro"/>
</dbReference>
<evidence type="ECO:0000313" key="6">
    <source>
        <dbReference type="EMBL" id="MBD1379515.1"/>
    </source>
</evidence>
<dbReference type="CDD" id="cd00090">
    <property type="entry name" value="HTH_ARSR"/>
    <property type="match status" value="1"/>
</dbReference>
<evidence type="ECO:0000313" key="7">
    <source>
        <dbReference type="Proteomes" id="UP000626844"/>
    </source>
</evidence>
<dbReference type="InterPro" id="IPR009057">
    <property type="entry name" value="Homeodomain-like_sf"/>
</dbReference>
<dbReference type="PANTHER" id="PTHR34294">
    <property type="entry name" value="TRANSCRIPTIONAL REGULATOR-RELATED"/>
    <property type="match status" value="1"/>
</dbReference>
<dbReference type="EMBL" id="JACXAI010000004">
    <property type="protein sequence ID" value="MBD1379515.1"/>
    <property type="molecule type" value="Genomic_DNA"/>
</dbReference>
<dbReference type="Pfam" id="PF04198">
    <property type="entry name" value="Sugar-bind"/>
    <property type="match status" value="1"/>
</dbReference>
<keyword evidence="3" id="KW-0238">DNA-binding</keyword>
<evidence type="ECO:0000256" key="3">
    <source>
        <dbReference type="ARBA" id="ARBA00023125"/>
    </source>
</evidence>
<dbReference type="GO" id="GO:0003677">
    <property type="term" value="F:DNA binding"/>
    <property type="evidence" value="ECO:0007669"/>
    <property type="project" value="UniProtKB-KW"/>
</dbReference>
<dbReference type="Gene3D" id="3.40.50.1360">
    <property type="match status" value="1"/>
</dbReference>
<evidence type="ECO:0000256" key="1">
    <source>
        <dbReference type="ARBA" id="ARBA00010466"/>
    </source>
</evidence>
<dbReference type="RefSeq" id="WP_191156248.1">
    <property type="nucleotide sequence ID" value="NZ_JACXAI010000004.1"/>
</dbReference>
<protein>
    <submittedName>
        <fullName evidence="6">Sugar-binding transcriptional regulator</fullName>
    </submittedName>
</protein>
<dbReference type="InterPro" id="IPR007324">
    <property type="entry name" value="Sugar-bd_dom_put"/>
</dbReference>
<dbReference type="InterPro" id="IPR051054">
    <property type="entry name" value="SorC_transcr_regulators"/>
</dbReference>
<organism evidence="6 7">
    <name type="scientific">Metabacillus arenae</name>
    <dbReference type="NCBI Taxonomy" id="2771434"/>
    <lineage>
        <taxon>Bacteria</taxon>
        <taxon>Bacillati</taxon>
        <taxon>Bacillota</taxon>
        <taxon>Bacilli</taxon>
        <taxon>Bacillales</taxon>
        <taxon>Bacillaceae</taxon>
        <taxon>Metabacillus</taxon>
    </lineage>
</organism>
<comment type="caution">
    <text evidence="6">The sequence shown here is derived from an EMBL/GenBank/DDBJ whole genome shotgun (WGS) entry which is preliminary data.</text>
</comment>
<evidence type="ECO:0000256" key="2">
    <source>
        <dbReference type="ARBA" id="ARBA00023015"/>
    </source>
</evidence>
<comment type="similarity">
    <text evidence="1">Belongs to the SorC transcriptional regulatory family.</text>
</comment>
<dbReference type="Proteomes" id="UP000626844">
    <property type="component" value="Unassembled WGS sequence"/>
</dbReference>
<evidence type="ECO:0000256" key="4">
    <source>
        <dbReference type="ARBA" id="ARBA00023163"/>
    </source>
</evidence>
<keyword evidence="2" id="KW-0805">Transcription regulation</keyword>
<gene>
    <name evidence="6" type="ORF">IC621_04670</name>
</gene>
<accession>A0A926NET6</accession>